<dbReference type="HOGENOM" id="CLU_000022_69_2_1"/>
<dbReference type="InParanoid" id="A0A061GCM8"/>
<proteinExistence type="inferred from homology"/>
<name>A0A061GCM8_THECC</name>
<organism evidence="6 7">
    <name type="scientific">Theobroma cacao</name>
    <name type="common">Cacao</name>
    <name type="synonym">Cocoa</name>
    <dbReference type="NCBI Taxonomy" id="3641"/>
    <lineage>
        <taxon>Eukaryota</taxon>
        <taxon>Viridiplantae</taxon>
        <taxon>Streptophyta</taxon>
        <taxon>Embryophyta</taxon>
        <taxon>Tracheophyta</taxon>
        <taxon>Spermatophyta</taxon>
        <taxon>Magnoliopsida</taxon>
        <taxon>eudicotyledons</taxon>
        <taxon>Gunneridae</taxon>
        <taxon>Pentapetalae</taxon>
        <taxon>rosids</taxon>
        <taxon>malvids</taxon>
        <taxon>Malvales</taxon>
        <taxon>Malvaceae</taxon>
        <taxon>Byttnerioideae</taxon>
        <taxon>Theobroma</taxon>
    </lineage>
</organism>
<dbReference type="GO" id="GO:0005739">
    <property type="term" value="C:mitochondrion"/>
    <property type="evidence" value="ECO:0000318"/>
    <property type="project" value="GO_Central"/>
</dbReference>
<protein>
    <recommendedName>
        <fullName evidence="2">beta-ketoacyl-[acyl-carrier-protein] synthase I</fullName>
        <ecNumber evidence="2">2.3.1.41</ecNumber>
    </recommendedName>
</protein>
<dbReference type="InterPro" id="IPR000794">
    <property type="entry name" value="Beta-ketoacyl_synthase"/>
</dbReference>
<dbReference type="InterPro" id="IPR016039">
    <property type="entry name" value="Thiolase-like"/>
</dbReference>
<evidence type="ECO:0000256" key="3">
    <source>
        <dbReference type="ARBA" id="ARBA00022679"/>
    </source>
</evidence>
<dbReference type="Pfam" id="PF02801">
    <property type="entry name" value="Ketoacyl-synt_C"/>
    <property type="match status" value="1"/>
</dbReference>
<dbReference type="PROSITE" id="PS52004">
    <property type="entry name" value="KS3_2"/>
    <property type="match status" value="1"/>
</dbReference>
<dbReference type="PANTHER" id="PTHR11712:SF348">
    <property type="entry name" value="BETA-KETOACYL-[ACYL-CARRIER-PROTEIN] SYNTHASE I"/>
    <property type="match status" value="1"/>
</dbReference>
<dbReference type="CDD" id="cd00834">
    <property type="entry name" value="KAS_I_II"/>
    <property type="match status" value="1"/>
</dbReference>
<dbReference type="InterPro" id="IPR014030">
    <property type="entry name" value="Ketoacyl_synth_N"/>
</dbReference>
<dbReference type="AlphaFoldDB" id="A0A061GCM8"/>
<evidence type="ECO:0000256" key="4">
    <source>
        <dbReference type="RuleBase" id="RU003694"/>
    </source>
</evidence>
<evidence type="ECO:0000256" key="2">
    <source>
        <dbReference type="ARBA" id="ARBA00013191"/>
    </source>
</evidence>
<dbReference type="PANTHER" id="PTHR11712">
    <property type="entry name" value="POLYKETIDE SYNTHASE-RELATED"/>
    <property type="match status" value="1"/>
</dbReference>
<dbReference type="GO" id="GO:0006633">
    <property type="term" value="P:fatty acid biosynthetic process"/>
    <property type="evidence" value="ECO:0000318"/>
    <property type="project" value="GO_Central"/>
</dbReference>
<dbReference type="GO" id="GO:0004315">
    <property type="term" value="F:3-oxoacyl-[acyl-carrier-protein] synthase activity"/>
    <property type="evidence" value="ECO:0000318"/>
    <property type="project" value="GO_Central"/>
</dbReference>
<gene>
    <name evidence="6" type="ORF">TCM_029193</name>
</gene>
<dbReference type="SUPFAM" id="SSF53901">
    <property type="entry name" value="Thiolase-like"/>
    <property type="match status" value="2"/>
</dbReference>
<dbReference type="OMA" id="TINLEYP"/>
<evidence type="ECO:0000313" key="6">
    <source>
        <dbReference type="EMBL" id="EOY27326.1"/>
    </source>
</evidence>
<sequence length="495" mass="53607">MWWYVVLPKYFVGTGAFKINPMHSCSFLKEYYSLPGPISSLFLPCNNGLQHFQAKMASSTSARQRHIKRVGKTMAVTVQHASRPRVVVTGLGLVTPLGHEPDVFYNNLLDGVSGISEIENFDCSQFPTKIAGEIKSFSIDGWVSPKLAKKADKYTLYLLTAAKKALADGGITDEVDGDYDKKKRGIIIGSSLGGFHLFQETIETMRESIKKIKPFSLPIGISNMGPAILAMELGWMGPNYALSAACATSNFCILSAAGLITRGETDMMLCGGSDAAVVQIALGGFTACRSLSRRNSDPEKASRPWDIDRDGFVIGEGAGVLLLEELEHAKRRGAKIYAEFLGGSFTSDAYHITDPHPDGTGMNLCIKKALDQAGVAKEDVNYINAFASSTQKGDQREYQTLMDHFGQNPQLRINSSKSMIGHLQGASGAVEAIATIKAIETGWIHPNINLDNPDEGLDTNILVGPKKEQLDIKLALSNSFGYGGQNSSILFAPIK</sequence>
<dbReference type="STRING" id="3641.A0A061GCM8"/>
<dbReference type="NCBIfam" id="NF005589">
    <property type="entry name" value="PRK07314.1"/>
    <property type="match status" value="1"/>
</dbReference>
<dbReference type="FunFam" id="3.40.47.10:FF:000018">
    <property type="entry name" value="3-oxoacyl-[acyl-carrier-protein] synthase 2"/>
    <property type="match status" value="1"/>
</dbReference>
<dbReference type="PROSITE" id="PS00606">
    <property type="entry name" value="KS3_1"/>
    <property type="match status" value="1"/>
</dbReference>
<dbReference type="EC" id="2.3.1.41" evidence="2"/>
<dbReference type="InterPro" id="IPR020841">
    <property type="entry name" value="PKS_Beta-ketoAc_synthase_dom"/>
</dbReference>
<dbReference type="InterPro" id="IPR018201">
    <property type="entry name" value="Ketoacyl_synth_AS"/>
</dbReference>
<keyword evidence="3 4" id="KW-0808">Transferase</keyword>
<dbReference type="SMART" id="SM00825">
    <property type="entry name" value="PKS_KS"/>
    <property type="match status" value="1"/>
</dbReference>
<reference evidence="6" key="1">
    <citation type="journal article" date="2013" name="Genome Biol.">
        <title>The genome sequence of the most widely cultivated cacao type and its use to identify candidate genes regulating pod color.</title>
        <authorList>
            <person name="Motamayor J.C."/>
            <person name="Mockaitis K."/>
            <person name="Schmutz J."/>
            <person name="Haiminen N."/>
            <person name="Iii D.L."/>
            <person name="Cornejo O."/>
            <person name="Findley S.D."/>
            <person name="Zheng P."/>
            <person name="Utro F."/>
            <person name="Royaert S."/>
            <person name="Saski C."/>
            <person name="Jenkins J."/>
            <person name="Podicheti R."/>
            <person name="Zhao M."/>
            <person name="Scheffler B.E."/>
            <person name="Stack J.C."/>
            <person name="Feltus F.A."/>
            <person name="Mustiga G.M."/>
            <person name="Amores F."/>
            <person name="Phillips W."/>
            <person name="Marelli J.P."/>
            <person name="May G.D."/>
            <person name="Shapiro H."/>
            <person name="Ma J."/>
            <person name="Bustamante C.D."/>
            <person name="Schnell R.J."/>
            <person name="Main D."/>
            <person name="Gilbert D."/>
            <person name="Parida L."/>
            <person name="Kuhn D.N."/>
        </authorList>
    </citation>
    <scope>NUCLEOTIDE SEQUENCE [LARGE SCALE GENOMIC DNA]</scope>
</reference>
<evidence type="ECO:0000313" key="7">
    <source>
        <dbReference type="Proteomes" id="UP000026915"/>
    </source>
</evidence>
<accession>A0A061GCM8</accession>
<dbReference type="Proteomes" id="UP000026915">
    <property type="component" value="Chromosome 6"/>
</dbReference>
<dbReference type="Pfam" id="PF00109">
    <property type="entry name" value="ketoacyl-synt"/>
    <property type="match status" value="1"/>
</dbReference>
<evidence type="ECO:0000256" key="1">
    <source>
        <dbReference type="ARBA" id="ARBA00008467"/>
    </source>
</evidence>
<evidence type="ECO:0000259" key="5">
    <source>
        <dbReference type="PROSITE" id="PS52004"/>
    </source>
</evidence>
<keyword evidence="7" id="KW-1185">Reference proteome</keyword>
<dbReference type="eggNOG" id="KOG1394">
    <property type="taxonomic scope" value="Eukaryota"/>
</dbReference>
<dbReference type="EMBL" id="CM001884">
    <property type="protein sequence ID" value="EOY27326.1"/>
    <property type="molecule type" value="Genomic_DNA"/>
</dbReference>
<dbReference type="Gene3D" id="3.40.47.10">
    <property type="match status" value="1"/>
</dbReference>
<dbReference type="Gramene" id="EOY27326">
    <property type="protein sequence ID" value="EOY27326"/>
    <property type="gene ID" value="TCM_029193"/>
</dbReference>
<comment type="similarity">
    <text evidence="1 4">Belongs to the thiolase-like superfamily. Beta-ketoacyl-ACP synthases family.</text>
</comment>
<dbReference type="InterPro" id="IPR014031">
    <property type="entry name" value="Ketoacyl_synth_C"/>
</dbReference>
<feature type="domain" description="Ketosynthase family 3 (KS3)" evidence="5">
    <location>
        <begin position="83"/>
        <end position="493"/>
    </location>
</feature>